<keyword evidence="2" id="KW-1185">Reference proteome</keyword>
<sequence>MFKLIGKLASRKQTAYSLAATIVEQTIGSIRTVASYTGEQQAVSKYNKSLIRAYKSGVQEGLAAGLGVGTVLLILSCGYALAVWLGGKMIIEMEYKGGDVIIVIFGVLLGSM</sequence>
<protein>
    <submittedName>
        <fullName evidence="1">Uncharacterized protein</fullName>
    </submittedName>
</protein>
<name>A0ACC0YBX3_9ROSI</name>
<proteinExistence type="predicted"/>
<reference evidence="2" key="1">
    <citation type="journal article" date="2023" name="G3 (Bethesda)">
        <title>Genome assembly and association tests identify interacting loci associated with vigor, precocity, and sex in interspecific pistachio rootstocks.</title>
        <authorList>
            <person name="Palmer W."/>
            <person name="Jacygrad E."/>
            <person name="Sagayaradj S."/>
            <person name="Cavanaugh K."/>
            <person name="Han R."/>
            <person name="Bertier L."/>
            <person name="Beede B."/>
            <person name="Kafkas S."/>
            <person name="Golino D."/>
            <person name="Preece J."/>
            <person name="Michelmore R."/>
        </authorList>
    </citation>
    <scope>NUCLEOTIDE SEQUENCE [LARGE SCALE GENOMIC DNA]</scope>
</reference>
<dbReference type="Proteomes" id="UP001163603">
    <property type="component" value="Chromosome 7"/>
</dbReference>
<dbReference type="EMBL" id="CM047742">
    <property type="protein sequence ID" value="KAJ0033918.1"/>
    <property type="molecule type" value="Genomic_DNA"/>
</dbReference>
<gene>
    <name evidence="1" type="ORF">Pint_24169</name>
</gene>
<organism evidence="1 2">
    <name type="scientific">Pistacia integerrima</name>
    <dbReference type="NCBI Taxonomy" id="434235"/>
    <lineage>
        <taxon>Eukaryota</taxon>
        <taxon>Viridiplantae</taxon>
        <taxon>Streptophyta</taxon>
        <taxon>Embryophyta</taxon>
        <taxon>Tracheophyta</taxon>
        <taxon>Spermatophyta</taxon>
        <taxon>Magnoliopsida</taxon>
        <taxon>eudicotyledons</taxon>
        <taxon>Gunneridae</taxon>
        <taxon>Pentapetalae</taxon>
        <taxon>rosids</taxon>
        <taxon>malvids</taxon>
        <taxon>Sapindales</taxon>
        <taxon>Anacardiaceae</taxon>
        <taxon>Pistacia</taxon>
    </lineage>
</organism>
<evidence type="ECO:0000313" key="2">
    <source>
        <dbReference type="Proteomes" id="UP001163603"/>
    </source>
</evidence>
<accession>A0ACC0YBX3</accession>
<comment type="caution">
    <text evidence="1">The sequence shown here is derived from an EMBL/GenBank/DDBJ whole genome shotgun (WGS) entry which is preliminary data.</text>
</comment>
<evidence type="ECO:0000313" key="1">
    <source>
        <dbReference type="EMBL" id="KAJ0033918.1"/>
    </source>
</evidence>